<keyword evidence="3" id="KW-1185">Reference proteome</keyword>
<evidence type="ECO:0000313" key="3">
    <source>
        <dbReference type="Proteomes" id="UP000700596"/>
    </source>
</evidence>
<keyword evidence="1" id="KW-0732">Signal</keyword>
<evidence type="ECO:0008006" key="4">
    <source>
        <dbReference type="Google" id="ProtNLM"/>
    </source>
</evidence>
<proteinExistence type="predicted"/>
<evidence type="ECO:0000256" key="1">
    <source>
        <dbReference type="SAM" id="SignalP"/>
    </source>
</evidence>
<feature type="chain" id="PRO_5040470036" description="Secreted protein" evidence="1">
    <location>
        <begin position="19"/>
        <end position="91"/>
    </location>
</feature>
<accession>A0A9P9EEU9</accession>
<dbReference type="AlphaFoldDB" id="A0A9P9EEU9"/>
<gene>
    <name evidence="2" type="ORF">B0J11DRAFT_179867</name>
</gene>
<sequence>MLAAGVMQTFLLSSGLLSTPTHLTRPGRCQAPTLYTPTIEHSPCHTVHRTCPCLYIVSTRLARPFTPRAPWAVKNRLYTGTPEANLGRASG</sequence>
<feature type="signal peptide" evidence="1">
    <location>
        <begin position="1"/>
        <end position="18"/>
    </location>
</feature>
<organism evidence="2 3">
    <name type="scientific">Dendryphion nanum</name>
    <dbReference type="NCBI Taxonomy" id="256645"/>
    <lineage>
        <taxon>Eukaryota</taxon>
        <taxon>Fungi</taxon>
        <taxon>Dikarya</taxon>
        <taxon>Ascomycota</taxon>
        <taxon>Pezizomycotina</taxon>
        <taxon>Dothideomycetes</taxon>
        <taxon>Pleosporomycetidae</taxon>
        <taxon>Pleosporales</taxon>
        <taxon>Torulaceae</taxon>
        <taxon>Dendryphion</taxon>
    </lineage>
</organism>
<dbReference type="EMBL" id="JAGMWT010000002">
    <property type="protein sequence ID" value="KAH7136178.1"/>
    <property type="molecule type" value="Genomic_DNA"/>
</dbReference>
<comment type="caution">
    <text evidence="2">The sequence shown here is derived from an EMBL/GenBank/DDBJ whole genome shotgun (WGS) entry which is preliminary data.</text>
</comment>
<dbReference type="Proteomes" id="UP000700596">
    <property type="component" value="Unassembled WGS sequence"/>
</dbReference>
<name>A0A9P9EEU9_9PLEO</name>
<reference evidence="2" key="1">
    <citation type="journal article" date="2021" name="Nat. Commun.">
        <title>Genetic determinants of endophytism in the Arabidopsis root mycobiome.</title>
        <authorList>
            <person name="Mesny F."/>
            <person name="Miyauchi S."/>
            <person name="Thiergart T."/>
            <person name="Pickel B."/>
            <person name="Atanasova L."/>
            <person name="Karlsson M."/>
            <person name="Huettel B."/>
            <person name="Barry K.W."/>
            <person name="Haridas S."/>
            <person name="Chen C."/>
            <person name="Bauer D."/>
            <person name="Andreopoulos W."/>
            <person name="Pangilinan J."/>
            <person name="LaButti K."/>
            <person name="Riley R."/>
            <person name="Lipzen A."/>
            <person name="Clum A."/>
            <person name="Drula E."/>
            <person name="Henrissat B."/>
            <person name="Kohler A."/>
            <person name="Grigoriev I.V."/>
            <person name="Martin F.M."/>
            <person name="Hacquard S."/>
        </authorList>
    </citation>
    <scope>NUCLEOTIDE SEQUENCE</scope>
    <source>
        <strain evidence="2">MPI-CAGE-CH-0243</strain>
    </source>
</reference>
<protein>
    <recommendedName>
        <fullName evidence="4">Secreted protein</fullName>
    </recommendedName>
</protein>
<evidence type="ECO:0000313" key="2">
    <source>
        <dbReference type="EMBL" id="KAH7136178.1"/>
    </source>
</evidence>